<dbReference type="InterPro" id="IPR016181">
    <property type="entry name" value="Acyl_CoA_acyltransferase"/>
</dbReference>
<evidence type="ECO:0000313" key="3">
    <source>
        <dbReference type="Proteomes" id="UP000078368"/>
    </source>
</evidence>
<organism evidence="2 3">
    <name type="scientific">Peptidiphaga gingivicola</name>
    <dbReference type="NCBI Taxonomy" id="2741497"/>
    <lineage>
        <taxon>Bacteria</taxon>
        <taxon>Bacillati</taxon>
        <taxon>Actinomycetota</taxon>
        <taxon>Actinomycetes</taxon>
        <taxon>Actinomycetales</taxon>
        <taxon>Actinomycetaceae</taxon>
        <taxon>Peptidiphaga</taxon>
    </lineage>
</organism>
<dbReference type="Proteomes" id="UP000078368">
    <property type="component" value="Unassembled WGS sequence"/>
</dbReference>
<feature type="domain" description="N-acetyltransferase" evidence="1">
    <location>
        <begin position="4"/>
        <end position="150"/>
    </location>
</feature>
<dbReference type="GO" id="GO:0016747">
    <property type="term" value="F:acyltransferase activity, transferring groups other than amino-acyl groups"/>
    <property type="evidence" value="ECO:0007669"/>
    <property type="project" value="InterPro"/>
</dbReference>
<dbReference type="STRING" id="1823756.A4H34_08800"/>
<dbReference type="RefSeq" id="WP_064231848.1">
    <property type="nucleotide sequence ID" value="NZ_LVZK01000003.1"/>
</dbReference>
<proteinExistence type="predicted"/>
<evidence type="ECO:0000313" key="2">
    <source>
        <dbReference type="EMBL" id="OAP85200.1"/>
    </source>
</evidence>
<sequence>MGWVELGPADAGEIYAVVGAIEAADDSPLRTSLEEIERFFDPALAWRAIGVRASDSSLLAVGMARIVRSGGEVRLFGGVHPDARGEGIGKLLAAEQVKSARAIGGSSAIVHVDGANAGLAELLAREGFELSHEYVQLRKSVASFPRFDVPPHMKIVPLTEDLDEDVLRFYNAVQTKSGGEPSARGDWQAEHAAIDRTWSFVALDVRGDRPRVAAYVVCERYDEEWEALGWSEGYLAEVVLGEEHRGINLVSVLLRQTIDAVKEVGVSYVGVDVPEGDYLLSTFLDRGFERMGVTRVYVNRF</sequence>
<gene>
    <name evidence="2" type="ORF">A4H34_08800</name>
</gene>
<accession>A0A179B115</accession>
<feature type="domain" description="N-acetyltransferase" evidence="1">
    <location>
        <begin position="153"/>
        <end position="301"/>
    </location>
</feature>
<name>A0A179B115_9ACTO</name>
<dbReference type="PROSITE" id="PS51186">
    <property type="entry name" value="GNAT"/>
    <property type="match status" value="2"/>
</dbReference>
<protein>
    <recommendedName>
        <fullName evidence="1">N-acetyltransferase domain-containing protein</fullName>
    </recommendedName>
</protein>
<keyword evidence="3" id="KW-1185">Reference proteome</keyword>
<evidence type="ECO:0000259" key="1">
    <source>
        <dbReference type="PROSITE" id="PS51186"/>
    </source>
</evidence>
<dbReference type="InterPro" id="IPR000182">
    <property type="entry name" value="GNAT_dom"/>
</dbReference>
<dbReference type="SUPFAM" id="SSF55729">
    <property type="entry name" value="Acyl-CoA N-acyltransferases (Nat)"/>
    <property type="match status" value="2"/>
</dbReference>
<reference evidence="2 3" key="1">
    <citation type="submission" date="2016-04" db="EMBL/GenBank/DDBJ databases">
        <title>Peptidophaga gingivicola gen. nov., sp. nov., isolated from human subgingival plaque.</title>
        <authorList>
            <person name="Beall C.J."/>
            <person name="Mokrzan E.M."/>
            <person name="Griffen A.L."/>
            <person name="Leys E.J."/>
        </authorList>
    </citation>
    <scope>NUCLEOTIDE SEQUENCE [LARGE SCALE GENOMIC DNA]</scope>
    <source>
        <strain evidence="2 3">BA112</strain>
    </source>
</reference>
<dbReference type="AlphaFoldDB" id="A0A179B115"/>
<dbReference type="EMBL" id="LVZK01000003">
    <property type="protein sequence ID" value="OAP85200.1"/>
    <property type="molecule type" value="Genomic_DNA"/>
</dbReference>
<dbReference type="Gene3D" id="3.40.630.30">
    <property type="match status" value="1"/>
</dbReference>
<dbReference type="OrthoDB" id="9799092at2"/>
<comment type="caution">
    <text evidence="2">The sequence shown here is derived from an EMBL/GenBank/DDBJ whole genome shotgun (WGS) entry which is preliminary data.</text>
</comment>